<feature type="signal peptide" evidence="7">
    <location>
        <begin position="1"/>
        <end position="25"/>
    </location>
</feature>
<keyword evidence="4 6" id="KW-0862">Zinc</keyword>
<keyword evidence="2" id="KW-0479">Metal-binding</keyword>
<comment type="caution">
    <text evidence="9">The sequence shown here is derived from an EMBL/GenBank/DDBJ whole genome shotgun (WGS) entry which is preliminary data.</text>
</comment>
<protein>
    <submittedName>
        <fullName evidence="9">Peptidase family M48</fullName>
    </submittedName>
</protein>
<organism evidence="9 10">
    <name type="scientific">Novosphingobium panipatense</name>
    <dbReference type="NCBI Taxonomy" id="428991"/>
    <lineage>
        <taxon>Bacteria</taxon>
        <taxon>Pseudomonadati</taxon>
        <taxon>Pseudomonadota</taxon>
        <taxon>Alphaproteobacteria</taxon>
        <taxon>Sphingomonadales</taxon>
        <taxon>Sphingomonadaceae</taxon>
        <taxon>Novosphingobium</taxon>
    </lineage>
</organism>
<evidence type="ECO:0000256" key="6">
    <source>
        <dbReference type="RuleBase" id="RU003983"/>
    </source>
</evidence>
<keyword evidence="3 6" id="KW-0378">Hydrolase</keyword>
<dbReference type="Proteomes" id="UP001157910">
    <property type="component" value="Unassembled WGS sequence"/>
</dbReference>
<dbReference type="CDD" id="cd07324">
    <property type="entry name" value="M48C_Oma1-like"/>
    <property type="match status" value="1"/>
</dbReference>
<evidence type="ECO:0000256" key="5">
    <source>
        <dbReference type="ARBA" id="ARBA00023049"/>
    </source>
</evidence>
<evidence type="ECO:0000256" key="1">
    <source>
        <dbReference type="ARBA" id="ARBA00022670"/>
    </source>
</evidence>
<evidence type="ECO:0000313" key="10">
    <source>
        <dbReference type="Proteomes" id="UP001157910"/>
    </source>
</evidence>
<dbReference type="InterPro" id="IPR051156">
    <property type="entry name" value="Mito/Outer_Membr_Metalloprot"/>
</dbReference>
<name>A0ABY1Q8U3_9SPHN</name>
<dbReference type="Pfam" id="PF01435">
    <property type="entry name" value="Peptidase_M48"/>
    <property type="match status" value="1"/>
</dbReference>
<evidence type="ECO:0000256" key="3">
    <source>
        <dbReference type="ARBA" id="ARBA00022801"/>
    </source>
</evidence>
<dbReference type="PANTHER" id="PTHR22726">
    <property type="entry name" value="METALLOENDOPEPTIDASE OMA1"/>
    <property type="match status" value="1"/>
</dbReference>
<dbReference type="SUPFAM" id="SSF48452">
    <property type="entry name" value="TPR-like"/>
    <property type="match status" value="1"/>
</dbReference>
<dbReference type="Gene3D" id="3.30.2010.10">
    <property type="entry name" value="Metalloproteases ('zincins'), catalytic domain"/>
    <property type="match status" value="1"/>
</dbReference>
<comment type="similarity">
    <text evidence="6">Belongs to the peptidase M48 family.</text>
</comment>
<dbReference type="InterPro" id="IPR011990">
    <property type="entry name" value="TPR-like_helical_dom_sf"/>
</dbReference>
<evidence type="ECO:0000313" key="9">
    <source>
        <dbReference type="EMBL" id="SMP60431.1"/>
    </source>
</evidence>
<evidence type="ECO:0000259" key="8">
    <source>
        <dbReference type="Pfam" id="PF01435"/>
    </source>
</evidence>
<keyword evidence="7" id="KW-0732">Signal</keyword>
<keyword evidence="1 6" id="KW-0645">Protease</keyword>
<keyword evidence="10" id="KW-1185">Reference proteome</keyword>
<keyword evidence="5 6" id="KW-0482">Metalloprotease</keyword>
<dbReference type="EMBL" id="FXUI01000003">
    <property type="protein sequence ID" value="SMP60431.1"/>
    <property type="molecule type" value="Genomic_DNA"/>
</dbReference>
<dbReference type="InterPro" id="IPR001915">
    <property type="entry name" value="Peptidase_M48"/>
</dbReference>
<feature type="chain" id="PRO_5045817194" evidence="7">
    <location>
        <begin position="26"/>
        <end position="399"/>
    </location>
</feature>
<proteinExistence type="inferred from homology"/>
<gene>
    <name evidence="9" type="ORF">SAMN06296065_10388</name>
</gene>
<evidence type="ECO:0000256" key="2">
    <source>
        <dbReference type="ARBA" id="ARBA00022723"/>
    </source>
</evidence>
<evidence type="ECO:0000256" key="7">
    <source>
        <dbReference type="SAM" id="SignalP"/>
    </source>
</evidence>
<feature type="domain" description="Peptidase M48" evidence="8">
    <location>
        <begin position="70"/>
        <end position="262"/>
    </location>
</feature>
<dbReference type="Gene3D" id="1.25.40.10">
    <property type="entry name" value="Tetratricopeptide repeat domain"/>
    <property type="match status" value="1"/>
</dbReference>
<reference evidence="9 10" key="1">
    <citation type="submission" date="2017-05" db="EMBL/GenBank/DDBJ databases">
        <authorList>
            <person name="Varghese N."/>
            <person name="Submissions S."/>
        </authorList>
    </citation>
    <scope>NUCLEOTIDE SEQUENCE [LARGE SCALE GENOMIC DNA]</scope>
    <source>
        <strain evidence="9 10">SM16</strain>
    </source>
</reference>
<comment type="cofactor">
    <cofactor evidence="6">
        <name>Zn(2+)</name>
        <dbReference type="ChEBI" id="CHEBI:29105"/>
    </cofactor>
    <text evidence="6">Binds 1 zinc ion per subunit.</text>
</comment>
<dbReference type="RefSeq" id="WP_379511586.1">
    <property type="nucleotide sequence ID" value="NZ_JBHSVT010000001.1"/>
</dbReference>
<dbReference type="PANTHER" id="PTHR22726:SF1">
    <property type="entry name" value="METALLOENDOPEPTIDASE OMA1, MITOCHONDRIAL"/>
    <property type="match status" value="1"/>
</dbReference>
<evidence type="ECO:0000256" key="4">
    <source>
        <dbReference type="ARBA" id="ARBA00022833"/>
    </source>
</evidence>
<sequence length="399" mass="43849">MTRPSRAIAAAALLVSSLLGSTAHAAPASVPPPYEGAYQPKGVDEIGLWQRDDEYERALVASPVVIRDEALSAYVKSVLCRAVGPDRCDATRVYILREPTFNATMSPNGTMRVYSGLLLRVRSEAELAAVLGHEFGHFEKRHSLMQFKAARGGSDLLAWSALLASMSPSYNTQRAYQDLQISVYGSFFRFGRDQEREADLLGLGYLNASDLRPQAAAQVWQNLMGEIEASTTARGIRKPDFKAIAFTASHPPQGERAEYLAELADPSAKDRDDGVDRYRAAMATWLPIFLQDQIKLNDFGGSDYLINRLAENGWTADLWFARGELYRTRGNQRDLVNAVQFYRSAIGLNPAFAEAHRGLGLSLIKTGERAAGQAALRTYLEIKPGADDAGMIRLMVPGE</sequence>
<accession>A0ABY1Q8U3</accession>